<feature type="non-terminal residue" evidence="2">
    <location>
        <position position="46"/>
    </location>
</feature>
<accession>A0A3B0TH05</accession>
<dbReference type="PROSITE" id="PS51459">
    <property type="entry name" value="FIDO"/>
    <property type="match status" value="1"/>
</dbReference>
<dbReference type="InterPro" id="IPR003812">
    <property type="entry name" value="Fido"/>
</dbReference>
<dbReference type="SUPFAM" id="SSF140931">
    <property type="entry name" value="Fic-like"/>
    <property type="match status" value="1"/>
</dbReference>
<organism evidence="2">
    <name type="scientific">hydrothermal vent metagenome</name>
    <dbReference type="NCBI Taxonomy" id="652676"/>
    <lineage>
        <taxon>unclassified sequences</taxon>
        <taxon>metagenomes</taxon>
        <taxon>ecological metagenomes</taxon>
    </lineage>
</organism>
<dbReference type="Gene3D" id="1.10.3290.10">
    <property type="entry name" value="Fido-like domain"/>
    <property type="match status" value="1"/>
</dbReference>
<name>A0A3B0TH05_9ZZZZ</name>
<dbReference type="EMBL" id="UOEL01000062">
    <property type="protein sequence ID" value="VAW11449.1"/>
    <property type="molecule type" value="Genomic_DNA"/>
</dbReference>
<dbReference type="AlphaFoldDB" id="A0A3B0TH05"/>
<dbReference type="InterPro" id="IPR036597">
    <property type="entry name" value="Fido-like_dom_sf"/>
</dbReference>
<sequence length="46" mass="5211">MQKEFLKLNKIISAFLDGNGRIARVMMNAELTTSAQTKIIIPNVYQ</sequence>
<evidence type="ECO:0000313" key="2">
    <source>
        <dbReference type="EMBL" id="VAW11449.1"/>
    </source>
</evidence>
<evidence type="ECO:0000259" key="1">
    <source>
        <dbReference type="PROSITE" id="PS51459"/>
    </source>
</evidence>
<proteinExistence type="predicted"/>
<feature type="domain" description="Fido" evidence="1">
    <location>
        <begin position="1"/>
        <end position="46"/>
    </location>
</feature>
<reference evidence="2" key="1">
    <citation type="submission" date="2018-06" db="EMBL/GenBank/DDBJ databases">
        <authorList>
            <person name="Zhirakovskaya E."/>
        </authorList>
    </citation>
    <scope>NUCLEOTIDE SEQUENCE</scope>
</reference>
<gene>
    <name evidence="2" type="ORF">MNBD_BACTEROID03-1218</name>
</gene>
<protein>
    <recommendedName>
        <fullName evidence="1">Fido domain-containing protein</fullName>
    </recommendedName>
</protein>